<evidence type="ECO:0000313" key="2">
    <source>
        <dbReference type="EMBL" id="UZJ24794.1"/>
    </source>
</evidence>
<sequence length="289" mass="29940">MIVVAGGSGLLGHHVVANLLAQGETVRVLVRDTTRARALFGDTVEVVGVDVRRGEGLDELTAGASVVVSAVHGFLGGRGAGPVEVDERGNAHLVDAATANGVGVVLVSVLGASADSPLDLFRAKHSAEQHLRGSGTPWTIVRASAFLETWLDILTRTAHTSGRPLIFGRGQQPIPFVSALDVAAAISRAATDTTLRGHVLEIAGEPMTMTELARALQAAQGWHGTPRHLPRLLLRSLAVLARPISPALARQNRTALAMDAGILTGPAPTPGPLGPPRQTLPAVLARLAS</sequence>
<proteinExistence type="predicted"/>
<dbReference type="PANTHER" id="PTHR15020:SF11">
    <property type="entry name" value="OS06G0360300 PROTEIN"/>
    <property type="match status" value="1"/>
</dbReference>
<evidence type="ECO:0000259" key="1">
    <source>
        <dbReference type="Pfam" id="PF05368"/>
    </source>
</evidence>
<accession>A0ABY6NZG3</accession>
<keyword evidence="3" id="KW-1185">Reference proteome</keyword>
<organism evidence="2 3">
    <name type="scientific">Rhodococcus antarcticus</name>
    <dbReference type="NCBI Taxonomy" id="2987751"/>
    <lineage>
        <taxon>Bacteria</taxon>
        <taxon>Bacillati</taxon>
        <taxon>Actinomycetota</taxon>
        <taxon>Actinomycetes</taxon>
        <taxon>Mycobacteriales</taxon>
        <taxon>Nocardiaceae</taxon>
        <taxon>Rhodococcus</taxon>
    </lineage>
</organism>
<name>A0ABY6NZG3_9NOCA</name>
<feature type="domain" description="NmrA-like" evidence="1">
    <location>
        <begin position="2"/>
        <end position="233"/>
    </location>
</feature>
<dbReference type="Proteomes" id="UP001164965">
    <property type="component" value="Chromosome"/>
</dbReference>
<protein>
    <submittedName>
        <fullName evidence="2">NAD(P)H-binding protein</fullName>
    </submittedName>
</protein>
<reference evidence="2" key="1">
    <citation type="submission" date="2022-10" db="EMBL/GenBank/DDBJ databases">
        <title>Rhodococcus sp.75.</title>
        <authorList>
            <person name="Sun M."/>
        </authorList>
    </citation>
    <scope>NUCLEOTIDE SEQUENCE</scope>
    <source>
        <strain evidence="2">75</strain>
    </source>
</reference>
<evidence type="ECO:0000313" key="3">
    <source>
        <dbReference type="Proteomes" id="UP001164965"/>
    </source>
</evidence>
<dbReference type="RefSeq" id="WP_265382900.1">
    <property type="nucleotide sequence ID" value="NZ_CP110615.1"/>
</dbReference>
<gene>
    <name evidence="2" type="ORF">RHODO2019_17070</name>
</gene>
<dbReference type="InterPro" id="IPR008030">
    <property type="entry name" value="NmrA-like"/>
</dbReference>
<dbReference type="EMBL" id="CP110615">
    <property type="protein sequence ID" value="UZJ24794.1"/>
    <property type="molecule type" value="Genomic_DNA"/>
</dbReference>
<dbReference type="Gene3D" id="3.40.50.720">
    <property type="entry name" value="NAD(P)-binding Rossmann-like Domain"/>
    <property type="match status" value="1"/>
</dbReference>
<dbReference type="SUPFAM" id="SSF51735">
    <property type="entry name" value="NAD(P)-binding Rossmann-fold domains"/>
    <property type="match status" value="1"/>
</dbReference>
<dbReference type="Pfam" id="PF05368">
    <property type="entry name" value="NmrA"/>
    <property type="match status" value="1"/>
</dbReference>
<dbReference type="PANTHER" id="PTHR15020">
    <property type="entry name" value="FLAVIN REDUCTASE-RELATED"/>
    <property type="match status" value="1"/>
</dbReference>
<dbReference type="InterPro" id="IPR036291">
    <property type="entry name" value="NAD(P)-bd_dom_sf"/>
</dbReference>